<evidence type="ECO:0000313" key="2">
    <source>
        <dbReference type="Proteomes" id="UP000187251"/>
    </source>
</evidence>
<dbReference type="EMBL" id="MJMN01000009">
    <property type="protein sequence ID" value="OMG89694.1"/>
    <property type="molecule type" value="Genomic_DNA"/>
</dbReference>
<comment type="caution">
    <text evidence="1">The sequence shown here is derived from an EMBL/GenBank/DDBJ whole genome shotgun (WGS) entry which is preliminary data.</text>
</comment>
<organism evidence="1 2">
    <name type="scientific">Alcaligenes xylosoxydans xylosoxydans</name>
    <name type="common">Achromobacter xylosoxidans</name>
    <dbReference type="NCBI Taxonomy" id="85698"/>
    <lineage>
        <taxon>Bacteria</taxon>
        <taxon>Pseudomonadati</taxon>
        <taxon>Pseudomonadota</taxon>
        <taxon>Betaproteobacteria</taxon>
        <taxon>Burkholderiales</taxon>
        <taxon>Alcaligenaceae</taxon>
        <taxon>Achromobacter</taxon>
    </lineage>
</organism>
<dbReference type="Proteomes" id="UP000187251">
    <property type="component" value="Unassembled WGS sequence"/>
</dbReference>
<sequence>MTFGANSMAASKVSFKSLSDITNADALSASTGGAFTGALPSYENDGNENTTTRAGLRVRKSSVIVALQKNMGLDVAGHLKDSEKFLAALNKILPAESALKAEDLADLDTVVISMEPATPDLFADLAPNSIQQPIVDLPVRFTLNAKEGKTIGRQAVDRLVADGITKVKLTDYRRVDQSTLAATKTPVAITIKANRPKHATYAALAQSLDAYYDITDPSFATPLFPIWNVDPETGKPMFIDQASGEPVKHSLNRQQLDALAAMYTGLDGKGLGDFGKARIERAVQKVSFAASEPVGGVKSTKDGYEGHFDVTITFIQHWSWNKAPYTERQADFTLKNVPIKIRFTK</sequence>
<accession>A0A1R1JVN0</accession>
<protein>
    <submittedName>
        <fullName evidence="1">Uncharacterized protein</fullName>
    </submittedName>
</protein>
<dbReference type="AlphaFoldDB" id="A0A1R1JVN0"/>
<proteinExistence type="predicted"/>
<evidence type="ECO:0000313" key="1">
    <source>
        <dbReference type="EMBL" id="OMG89694.1"/>
    </source>
</evidence>
<gene>
    <name evidence="1" type="ORF">BIZ92_23040</name>
</gene>
<reference evidence="1 2" key="1">
    <citation type="submission" date="2016-09" db="EMBL/GenBank/DDBJ databases">
        <title>Phylogenomics of Achromobacter.</title>
        <authorList>
            <person name="Jeukens J."/>
            <person name="Freschi L."/>
            <person name="Vincent A.T."/>
            <person name="Emond-Rheault J.-G."/>
            <person name="Kukavica-Ibrulj I."/>
            <person name="Charette S.J."/>
            <person name="Levesque R.C."/>
        </authorList>
    </citation>
    <scope>NUCLEOTIDE SEQUENCE [LARGE SCALE GENOMIC DNA]</scope>
    <source>
        <strain evidence="1 2">AUS488</strain>
    </source>
</reference>
<name>A0A1R1JVN0_ALCXX</name>